<dbReference type="EMBL" id="PVBR01000021">
    <property type="protein sequence ID" value="PRD41364.1"/>
    <property type="molecule type" value="Genomic_DNA"/>
</dbReference>
<dbReference type="InterPro" id="IPR013491">
    <property type="entry name" value="Tape_meas_N"/>
</dbReference>
<protein>
    <recommendedName>
        <fullName evidence="2">Tape measure protein N-terminal domain-containing protein</fullName>
    </recommendedName>
</protein>
<evidence type="ECO:0000313" key="4">
    <source>
        <dbReference type="Proteomes" id="UP000239434"/>
    </source>
</evidence>
<dbReference type="Pfam" id="PF20155">
    <property type="entry name" value="TMP_3"/>
    <property type="match status" value="1"/>
</dbReference>
<feature type="region of interest" description="Disordered" evidence="1">
    <location>
        <begin position="405"/>
        <end position="432"/>
    </location>
</feature>
<dbReference type="NCBIfam" id="TIGR02675">
    <property type="entry name" value="tape_meas_nterm"/>
    <property type="match status" value="1"/>
</dbReference>
<keyword evidence="4" id="KW-1185">Reference proteome</keyword>
<dbReference type="RefSeq" id="WP_105744368.1">
    <property type="nucleotide sequence ID" value="NZ_PVBR01000021.1"/>
</dbReference>
<evidence type="ECO:0000256" key="1">
    <source>
        <dbReference type="SAM" id="MobiDB-lite"/>
    </source>
</evidence>
<dbReference type="Proteomes" id="UP000239434">
    <property type="component" value="Unassembled WGS sequence"/>
</dbReference>
<accession>A0A2S9ILF6</accession>
<organism evidence="3 4">
    <name type="scientific">Phyllobacterium phragmitis</name>
    <dbReference type="NCBI Taxonomy" id="2670329"/>
    <lineage>
        <taxon>Bacteria</taxon>
        <taxon>Pseudomonadati</taxon>
        <taxon>Pseudomonadota</taxon>
        <taxon>Alphaproteobacteria</taxon>
        <taxon>Hyphomicrobiales</taxon>
        <taxon>Phyllobacteriaceae</taxon>
        <taxon>Phyllobacterium</taxon>
    </lineage>
</organism>
<gene>
    <name evidence="3" type="ORF">C5748_22010</name>
</gene>
<sequence>MALTADRVVIELQAKVDQQMAAIARAQTDFSKRTATMAKSAGLAESRINASFKSVAAQSTALGRVMGSAFASALALAGAQQLIDASTRITNALKVAGLEGDELTKVYTSLFRSAQNNAAPLEALVTLYGRASLVQKELGASTEDMLKFTDRVALALRVSGQSASEASGALLQLSQLLGAGTVRAEEFNSVQEGALPILQAVAGGLKEAGGSVASLRKLVIDGKVSSQAFFKAFEIGSSMLEDKVAGSELTVSQGFVRLQNVMIDTAGKIDVVTGASGQASETLNALAGIIESLGNVVRDFADSDLSHLAGKLYEILNPIGELIDKIGGVKNLPSAISTIQRGMFNAAMGNPVAPPPRQESVNERLRDVLGSAGKSDRATGEAVKKTGDEIADRINQAFASGSKTVSIADYPTDPSNSKNGRTRKTPEEKFDSSLNDVADRTAALVAETEAQRQLNPLVNDYGLAAEKARMNRELLSEAERAGVAITPQLVAEISALSEQYAIATAESAKLAETQDDLRERMEDMRGLGKDVFSGFANDLASGTSAADALRNALGKVLSKIIEISATNIFGASGSNNWFSQIFGAFIGGGNGGSGAIDPWAGLRSSTFASGGYTGAGGKNDPAGVVHKGEVVFSQADIRRLGGVGVVEAMRRGLGGYASGGAVGMPDIGNFSFPGMPAVSPSQGASNGATGVHVTLGWDKDANGNIAPIIKSVSQTEVQKGIKGYDRTGAMRLQRDMQQAATRGFFPAPKPR</sequence>
<feature type="domain" description="Tape measure protein N-terminal" evidence="2">
    <location>
        <begin position="79"/>
        <end position="270"/>
    </location>
</feature>
<reference evidence="3 4" key="1">
    <citation type="submission" date="2018-02" db="EMBL/GenBank/DDBJ databases">
        <title>The draft genome of Phyllobacterium sp. 1N-3.</title>
        <authorList>
            <person name="Liu L."/>
            <person name="Li L."/>
            <person name="Zhang X."/>
            <person name="Wang T."/>
            <person name="Liang L."/>
        </authorList>
    </citation>
    <scope>NUCLEOTIDE SEQUENCE [LARGE SCALE GENOMIC DNA]</scope>
    <source>
        <strain evidence="3 4">1N-3</strain>
    </source>
</reference>
<name>A0A2S9ILF6_9HYPH</name>
<evidence type="ECO:0000313" key="3">
    <source>
        <dbReference type="EMBL" id="PRD41364.1"/>
    </source>
</evidence>
<comment type="caution">
    <text evidence="3">The sequence shown here is derived from an EMBL/GenBank/DDBJ whole genome shotgun (WGS) entry which is preliminary data.</text>
</comment>
<dbReference type="AlphaFoldDB" id="A0A2S9ILF6"/>
<evidence type="ECO:0000259" key="2">
    <source>
        <dbReference type="Pfam" id="PF20155"/>
    </source>
</evidence>
<proteinExistence type="predicted"/>